<gene>
    <name evidence="5" type="ORF">L1F29_14535</name>
</gene>
<proteinExistence type="predicted"/>
<evidence type="ECO:0000256" key="3">
    <source>
        <dbReference type="ARBA" id="ARBA00023052"/>
    </source>
</evidence>
<name>A0ABY5SGA3_9BACL</name>
<protein>
    <submittedName>
        <fullName evidence="5">Alpha-ketoacid dehydrogenase subunit beta</fullName>
    </submittedName>
</protein>
<evidence type="ECO:0000256" key="2">
    <source>
        <dbReference type="ARBA" id="ARBA00023002"/>
    </source>
</evidence>
<dbReference type="RefSeq" id="WP_258389023.1">
    <property type="nucleotide sequence ID" value="NZ_CP091430.1"/>
</dbReference>
<reference evidence="5" key="1">
    <citation type="submission" date="2022-01" db="EMBL/GenBank/DDBJ databases">
        <title>Paenibacillus spongiae sp. nov., isolated from marine sponge.</title>
        <authorList>
            <person name="Li Z."/>
            <person name="Zhang M."/>
        </authorList>
    </citation>
    <scope>NUCLEOTIDE SEQUENCE</scope>
    <source>
        <strain evidence="5">PHS-Z3</strain>
    </source>
</reference>
<dbReference type="PANTHER" id="PTHR43257">
    <property type="entry name" value="PYRUVATE DEHYDROGENASE E1 COMPONENT BETA SUBUNIT"/>
    <property type="match status" value="1"/>
</dbReference>
<dbReference type="EMBL" id="CP091430">
    <property type="protein sequence ID" value="UVI32971.1"/>
    <property type="molecule type" value="Genomic_DNA"/>
</dbReference>
<keyword evidence="3" id="KW-0786">Thiamine pyrophosphate</keyword>
<sequence length="328" mass="35550">MRELTYASAYAEAIREEMERDPNIFVLGTDIRIRGGHFGQLKDIGKTFGHKRVVDTPISEAAMVGMSLGAALTGLRPICDLNFEDFYLGAMDEVVNQIAKVQYKFNGQFKCPVIIRASSGAARSTGPQHSQSFEAWFAHTPGLYVAMPSTPEDIKGLMKTALRGSNPVIFSTHKMLSSLKGHVPEHDYAIPFGQAKIVKPGSDVTIATYSIMVSKSLQAAAVLEKQGISAEVIDLRTIAPLDLDRIAQSVRKTKRLVIAHEAYRHGGIGAEIAASIGETVFDYLDAPIMRVGSKHSVMPVSPILQDAITPNQNDVIAAVNSVMEGVKV</sequence>
<dbReference type="InterPro" id="IPR029061">
    <property type="entry name" value="THDP-binding"/>
</dbReference>
<dbReference type="PANTHER" id="PTHR43257:SF2">
    <property type="entry name" value="PYRUVATE DEHYDROGENASE E1 COMPONENT SUBUNIT BETA"/>
    <property type="match status" value="1"/>
</dbReference>
<keyword evidence="2" id="KW-0560">Oxidoreductase</keyword>
<dbReference type="SUPFAM" id="SSF52922">
    <property type="entry name" value="TK C-terminal domain-like"/>
    <property type="match status" value="1"/>
</dbReference>
<comment type="cofactor">
    <cofactor evidence="1">
        <name>thiamine diphosphate</name>
        <dbReference type="ChEBI" id="CHEBI:58937"/>
    </cofactor>
</comment>
<evidence type="ECO:0000313" key="5">
    <source>
        <dbReference type="EMBL" id="UVI32971.1"/>
    </source>
</evidence>
<dbReference type="SMART" id="SM00861">
    <property type="entry name" value="Transket_pyr"/>
    <property type="match status" value="1"/>
</dbReference>
<feature type="domain" description="Transketolase-like pyrimidine-binding" evidence="4">
    <location>
        <begin position="4"/>
        <end position="178"/>
    </location>
</feature>
<dbReference type="SUPFAM" id="SSF52518">
    <property type="entry name" value="Thiamin diphosphate-binding fold (THDP-binding)"/>
    <property type="match status" value="1"/>
</dbReference>
<dbReference type="Gene3D" id="3.40.50.970">
    <property type="match status" value="1"/>
</dbReference>
<dbReference type="InterPro" id="IPR033248">
    <property type="entry name" value="Transketolase_C"/>
</dbReference>
<dbReference type="NCBIfam" id="NF006667">
    <property type="entry name" value="PRK09212.1"/>
    <property type="match status" value="1"/>
</dbReference>
<dbReference type="InterPro" id="IPR005475">
    <property type="entry name" value="Transketolase-like_Pyr-bd"/>
</dbReference>
<keyword evidence="6" id="KW-1185">Reference proteome</keyword>
<dbReference type="Pfam" id="PF02779">
    <property type="entry name" value="Transket_pyr"/>
    <property type="match status" value="1"/>
</dbReference>
<dbReference type="Proteomes" id="UP001057877">
    <property type="component" value="Chromosome"/>
</dbReference>
<evidence type="ECO:0000259" key="4">
    <source>
        <dbReference type="SMART" id="SM00861"/>
    </source>
</evidence>
<dbReference type="Gene3D" id="3.40.50.920">
    <property type="match status" value="1"/>
</dbReference>
<dbReference type="CDD" id="cd07036">
    <property type="entry name" value="TPP_PYR_E1-PDHc-beta_like"/>
    <property type="match status" value="1"/>
</dbReference>
<organism evidence="5 6">
    <name type="scientific">Paenibacillus spongiae</name>
    <dbReference type="NCBI Taxonomy" id="2909671"/>
    <lineage>
        <taxon>Bacteria</taxon>
        <taxon>Bacillati</taxon>
        <taxon>Bacillota</taxon>
        <taxon>Bacilli</taxon>
        <taxon>Bacillales</taxon>
        <taxon>Paenibacillaceae</taxon>
        <taxon>Paenibacillus</taxon>
    </lineage>
</organism>
<dbReference type="InterPro" id="IPR009014">
    <property type="entry name" value="Transketo_C/PFOR_II"/>
</dbReference>
<evidence type="ECO:0000256" key="1">
    <source>
        <dbReference type="ARBA" id="ARBA00001964"/>
    </source>
</evidence>
<dbReference type="Pfam" id="PF02780">
    <property type="entry name" value="Transketolase_C"/>
    <property type="match status" value="1"/>
</dbReference>
<accession>A0ABY5SGA3</accession>
<evidence type="ECO:0000313" key="6">
    <source>
        <dbReference type="Proteomes" id="UP001057877"/>
    </source>
</evidence>